<dbReference type="InterPro" id="IPR036188">
    <property type="entry name" value="FAD/NAD-bd_sf"/>
</dbReference>
<reference evidence="5" key="1">
    <citation type="journal article" date="2011" name="J. Bacteriol.">
        <title>Genome Sequence of an Erwinia amylovora Strain with Pathogenicity Restricted to Rubus Plants.</title>
        <authorList>
            <person name="Powney R."/>
            <person name="Smits T.H."/>
            <person name="Sawbridge T."/>
            <person name="Frey B."/>
            <person name="Blom J."/>
            <person name="Frey J.E."/>
            <person name="Plummer K.M."/>
            <person name="Beer S.V."/>
            <person name="Luck J."/>
            <person name="Duffy B."/>
            <person name="Rodoni B."/>
        </authorList>
    </citation>
    <scope>NUCLEOTIDE SEQUENCE</scope>
    <source>
        <strain evidence="5">ATCC BAA-2158</strain>
    </source>
</reference>
<dbReference type="InterPro" id="IPR002938">
    <property type="entry name" value="FAD-bd"/>
</dbReference>
<protein>
    <submittedName>
        <fullName evidence="5">FAD monooxygenase, PheA/TfdB family</fullName>
        <ecNumber evidence="5">1.14.13.-</ecNumber>
    </submittedName>
</protein>
<proteinExistence type="predicted"/>
<name>E5B5A5_ERWAM</name>
<keyword evidence="2" id="KW-0285">Flavoprotein</keyword>
<dbReference type="Pfam" id="PF01494">
    <property type="entry name" value="FAD_binding_3"/>
    <property type="match status" value="1"/>
</dbReference>
<dbReference type="Gene3D" id="3.50.50.60">
    <property type="entry name" value="FAD/NAD(P)-binding domain"/>
    <property type="match status" value="1"/>
</dbReference>
<keyword evidence="5" id="KW-0503">Monooxygenase</keyword>
<dbReference type="PANTHER" id="PTHR43004">
    <property type="entry name" value="TRK SYSTEM POTASSIUM UPTAKE PROTEIN"/>
    <property type="match status" value="1"/>
</dbReference>
<dbReference type="AlphaFoldDB" id="E5B5A5"/>
<dbReference type="PRINTS" id="PR00420">
    <property type="entry name" value="RNGMNOXGNASE"/>
</dbReference>
<evidence type="ECO:0000256" key="1">
    <source>
        <dbReference type="ARBA" id="ARBA00001974"/>
    </source>
</evidence>
<dbReference type="EC" id="1.14.13.-" evidence="5"/>
<keyword evidence="3" id="KW-0274">FAD</keyword>
<dbReference type="EMBL" id="FR719190">
    <property type="protein sequence ID" value="CBX80658.1"/>
    <property type="molecule type" value="Genomic_DNA"/>
</dbReference>
<dbReference type="SUPFAM" id="SSF51905">
    <property type="entry name" value="FAD/NAD(P)-binding domain"/>
    <property type="match status" value="1"/>
</dbReference>
<dbReference type="Gene3D" id="3.40.30.120">
    <property type="match status" value="1"/>
</dbReference>
<dbReference type="InterPro" id="IPR050641">
    <property type="entry name" value="RIFMO-like"/>
</dbReference>
<dbReference type="GO" id="GO:0016709">
    <property type="term" value="F:oxidoreductase activity, acting on paired donors, with incorporation or reduction of molecular oxygen, NAD(P)H as one donor, and incorporation of one atom of oxygen"/>
    <property type="evidence" value="ECO:0007669"/>
    <property type="project" value="UniProtKB-ARBA"/>
</dbReference>
<dbReference type="SUPFAM" id="SSF54373">
    <property type="entry name" value="FAD-linked reductases, C-terminal domain"/>
    <property type="match status" value="1"/>
</dbReference>
<evidence type="ECO:0000313" key="5">
    <source>
        <dbReference type="EMBL" id="CBX80658.1"/>
    </source>
</evidence>
<evidence type="ECO:0000256" key="2">
    <source>
        <dbReference type="ARBA" id="ARBA00022630"/>
    </source>
</evidence>
<dbReference type="Gene3D" id="3.30.9.10">
    <property type="entry name" value="D-Amino Acid Oxidase, subunit A, domain 2"/>
    <property type="match status" value="1"/>
</dbReference>
<evidence type="ECO:0000259" key="4">
    <source>
        <dbReference type="Pfam" id="PF01494"/>
    </source>
</evidence>
<dbReference type="PANTHER" id="PTHR43004:SF19">
    <property type="entry name" value="BINDING MONOOXYGENASE, PUTATIVE (JCVI)-RELATED"/>
    <property type="match status" value="1"/>
</dbReference>
<evidence type="ECO:0000256" key="3">
    <source>
        <dbReference type="ARBA" id="ARBA00022827"/>
    </source>
</evidence>
<dbReference type="NCBIfam" id="NF005531">
    <property type="entry name" value="PRK07190.1"/>
    <property type="match status" value="1"/>
</dbReference>
<gene>
    <name evidence="5" type="primary">yhjG</name>
    <name evidence="5" type="ORF">EAIL5_1838</name>
</gene>
<keyword evidence="5" id="KW-0560">Oxidoreductase</keyword>
<comment type="cofactor">
    <cofactor evidence="1">
        <name>FAD</name>
        <dbReference type="ChEBI" id="CHEBI:57692"/>
    </cofactor>
</comment>
<organism evidence="5">
    <name type="scientific">Erwinia amylovora ATCC BAA-2158</name>
    <dbReference type="NCBI Taxonomy" id="889211"/>
    <lineage>
        <taxon>Bacteria</taxon>
        <taxon>Pseudomonadati</taxon>
        <taxon>Pseudomonadota</taxon>
        <taxon>Gammaproteobacteria</taxon>
        <taxon>Enterobacterales</taxon>
        <taxon>Erwiniaceae</taxon>
        <taxon>Erwinia</taxon>
    </lineage>
</organism>
<accession>E5B5A5</accession>
<feature type="domain" description="FAD-binding" evidence="4">
    <location>
        <begin position="5"/>
        <end position="339"/>
    </location>
</feature>
<sequence>MSTPKTDVVVIGAGPVGLLCAWLGRLCGLQMAIVDTTPGPLTVGRADALNARTLQLLEIVNLFDFLYPEGKPCRTSSVWANGGFVLRQTQWWDELEGCFHKHFLMLGQTHLEHLLDDKLQGAGAAVCRNTSVIDIKVSDEGCTTILSTGKTLHSRLAIGADGAHSWVRHHFNVPFEVTRPQISWAVLDGIIYTNFPKTPEIIVFQNATAEVAWVPRERDLDRFYVRMDTKIFTIEQVIARINLAMQPYRLCFRKIVWFSQFSVKESVAEHFAISDKIYLAGDACHVHSVNGGLGLNTGLADAFNLMWKINMVLRHGASWPLLRLYQQERKPVASGVVKTSAELVRATKYSNEGTHAADYLKIVESRAGYVTGMGIHYGEHELHGKRLSDFIVTCDGGQTSTRIYTLLDYRFFTLLVFGDSKVTLNMPSFVKVMHIDEEMSPYRQLIMLVRPDSYIAVSSSLSDITPIAAYLDALFARSLPPGAGPVISGHRGTASQT</sequence>
<dbReference type="GO" id="GO:0071949">
    <property type="term" value="F:FAD binding"/>
    <property type="evidence" value="ECO:0007669"/>
    <property type="project" value="InterPro"/>
</dbReference>